<dbReference type="RefSeq" id="WP_165887024.1">
    <property type="nucleotide sequence ID" value="NZ_SLXK01000051.1"/>
</dbReference>
<dbReference type="InterPro" id="IPR017441">
    <property type="entry name" value="Protein_kinase_ATP_BS"/>
</dbReference>
<dbReference type="GO" id="GO:0004713">
    <property type="term" value="F:protein tyrosine kinase activity"/>
    <property type="evidence" value="ECO:0007669"/>
    <property type="project" value="InterPro"/>
</dbReference>
<feature type="binding site" evidence="1">
    <location>
        <position position="59"/>
    </location>
    <ligand>
        <name>ATP</name>
        <dbReference type="ChEBI" id="CHEBI:30616"/>
    </ligand>
</feature>
<dbReference type="CDD" id="cd00180">
    <property type="entry name" value="PKc"/>
    <property type="match status" value="1"/>
</dbReference>
<organism evidence="3 4">
    <name type="scientific">Scopulibacillus darangshiensis</name>
    <dbReference type="NCBI Taxonomy" id="442528"/>
    <lineage>
        <taxon>Bacteria</taxon>
        <taxon>Bacillati</taxon>
        <taxon>Bacillota</taxon>
        <taxon>Bacilli</taxon>
        <taxon>Bacillales</taxon>
        <taxon>Sporolactobacillaceae</taxon>
        <taxon>Scopulibacillus</taxon>
    </lineage>
</organism>
<dbReference type="Pfam" id="PF00069">
    <property type="entry name" value="Pkinase"/>
    <property type="match status" value="1"/>
</dbReference>
<dbReference type="Proteomes" id="UP000295416">
    <property type="component" value="Unassembled WGS sequence"/>
</dbReference>
<name>A0A4R2NHE5_9BACL</name>
<evidence type="ECO:0000313" key="3">
    <source>
        <dbReference type="EMBL" id="TCP20642.1"/>
    </source>
</evidence>
<keyword evidence="1" id="KW-0547">Nucleotide-binding</keyword>
<dbReference type="SMART" id="SM00220">
    <property type="entry name" value="S_TKc"/>
    <property type="match status" value="1"/>
</dbReference>
<dbReference type="Gene3D" id="1.10.510.10">
    <property type="entry name" value="Transferase(Phosphotransferase) domain 1"/>
    <property type="match status" value="1"/>
</dbReference>
<accession>A0A4R2NHE5</accession>
<keyword evidence="3" id="KW-0418">Kinase</keyword>
<dbReference type="InterPro" id="IPR011009">
    <property type="entry name" value="Kinase-like_dom_sf"/>
</dbReference>
<evidence type="ECO:0000313" key="4">
    <source>
        <dbReference type="Proteomes" id="UP000295416"/>
    </source>
</evidence>
<proteinExistence type="predicted"/>
<dbReference type="GO" id="GO:0005524">
    <property type="term" value="F:ATP binding"/>
    <property type="evidence" value="ECO:0007669"/>
    <property type="project" value="UniProtKB-UniRule"/>
</dbReference>
<dbReference type="InterPro" id="IPR020635">
    <property type="entry name" value="Tyr_kinase_cat_dom"/>
</dbReference>
<sequence length="273" mass="32760">MNKLQYRLRRLRRWVIDRPFPRKTLIADRYEVKERIGAGSYGLIYLCRDLKTNNDCVMKQMRPSRRKENPRNYECETSIMEQLTHPAIPKLLNCFQYKGHLFFVMEYISGESLETAVFENFEKYNERQSLQTIYELTDPLLYLHDNGIIHRDIRLPNVIRSDGKLFLIDFGLARFIDGQTNAELDALEHYPEEIKLRRQINFRSDFYAMGHFLLYLLYSSFEPEDKKEQTWQEELDIGDETKQLLKRMLQIDKPYVNIRKLRADLERTLAESK</sequence>
<evidence type="ECO:0000259" key="2">
    <source>
        <dbReference type="PROSITE" id="PS50011"/>
    </source>
</evidence>
<dbReference type="InterPro" id="IPR000719">
    <property type="entry name" value="Prot_kinase_dom"/>
</dbReference>
<dbReference type="SMART" id="SM00219">
    <property type="entry name" value="TyrKc"/>
    <property type="match status" value="1"/>
</dbReference>
<dbReference type="SUPFAM" id="SSF56112">
    <property type="entry name" value="Protein kinase-like (PK-like)"/>
    <property type="match status" value="1"/>
</dbReference>
<dbReference type="AlphaFoldDB" id="A0A4R2NHE5"/>
<dbReference type="PROSITE" id="PS50011">
    <property type="entry name" value="PROTEIN_KINASE_DOM"/>
    <property type="match status" value="1"/>
</dbReference>
<feature type="domain" description="Protein kinase" evidence="2">
    <location>
        <begin position="30"/>
        <end position="273"/>
    </location>
</feature>
<comment type="caution">
    <text evidence="3">The sequence shown here is derived from an EMBL/GenBank/DDBJ whole genome shotgun (WGS) entry which is preliminary data.</text>
</comment>
<dbReference type="PANTHER" id="PTHR44167">
    <property type="entry name" value="OVARIAN-SPECIFIC SERINE/THREONINE-PROTEIN KINASE LOK-RELATED"/>
    <property type="match status" value="1"/>
</dbReference>
<dbReference type="EMBL" id="SLXK01000051">
    <property type="protein sequence ID" value="TCP20642.1"/>
    <property type="molecule type" value="Genomic_DNA"/>
</dbReference>
<evidence type="ECO:0000256" key="1">
    <source>
        <dbReference type="PROSITE-ProRule" id="PRU10141"/>
    </source>
</evidence>
<reference evidence="3 4" key="1">
    <citation type="submission" date="2019-03" db="EMBL/GenBank/DDBJ databases">
        <title>Genomic Encyclopedia of Type Strains, Phase IV (KMG-IV): sequencing the most valuable type-strain genomes for metagenomic binning, comparative biology and taxonomic classification.</title>
        <authorList>
            <person name="Goeker M."/>
        </authorList>
    </citation>
    <scope>NUCLEOTIDE SEQUENCE [LARGE SCALE GENOMIC DNA]</scope>
    <source>
        <strain evidence="3 4">DSM 19377</strain>
    </source>
</reference>
<keyword evidence="3" id="KW-0808">Transferase</keyword>
<keyword evidence="1" id="KW-0067">ATP-binding</keyword>
<gene>
    <name evidence="3" type="ORF">EV207_1518</name>
</gene>
<dbReference type="PROSITE" id="PS00107">
    <property type="entry name" value="PROTEIN_KINASE_ATP"/>
    <property type="match status" value="1"/>
</dbReference>
<keyword evidence="4" id="KW-1185">Reference proteome</keyword>
<protein>
    <submittedName>
        <fullName evidence="3">Serine/threonine-protein kinase</fullName>
    </submittedName>
</protein>
<dbReference type="PANTHER" id="PTHR44167:SF24">
    <property type="entry name" value="SERINE_THREONINE-PROTEIN KINASE CHK2"/>
    <property type="match status" value="1"/>
</dbReference>